<dbReference type="InterPro" id="IPR011356">
    <property type="entry name" value="Leucine_aapep/pepB"/>
</dbReference>
<evidence type="ECO:0000256" key="8">
    <source>
        <dbReference type="ARBA" id="ARBA00023211"/>
    </source>
</evidence>
<feature type="binding site" evidence="9">
    <location>
        <position position="268"/>
    </location>
    <ligand>
        <name>Mn(2+)</name>
        <dbReference type="ChEBI" id="CHEBI:29035"/>
        <label>2</label>
    </ligand>
</feature>
<feature type="active site" evidence="9">
    <location>
        <position position="354"/>
    </location>
</feature>
<dbReference type="EC" id="3.4.11.10" evidence="9"/>
<reference evidence="11 12" key="1">
    <citation type="submission" date="2006-02" db="EMBL/GenBank/DDBJ databases">
        <authorList>
            <person name="Waterbury J."/>
            <person name="Ferriera S."/>
            <person name="Johnson J."/>
            <person name="Kravitz S."/>
            <person name="Halpern A."/>
            <person name="Remington K."/>
            <person name="Beeson K."/>
            <person name="Tran B."/>
            <person name="Rogers Y.-H."/>
            <person name="Friedman R."/>
            <person name="Venter J.C."/>
        </authorList>
    </citation>
    <scope>NUCLEOTIDE SEQUENCE [LARGE SCALE GENOMIC DNA]</scope>
    <source>
        <strain evidence="11 12">Nb-231</strain>
    </source>
</reference>
<feature type="binding site" evidence="9">
    <location>
        <position position="273"/>
    </location>
    <ligand>
        <name>Mn(2+)</name>
        <dbReference type="ChEBI" id="CHEBI:29035"/>
        <label>1</label>
    </ligand>
</feature>
<comment type="caution">
    <text evidence="11">The sequence shown here is derived from an EMBL/GenBank/DDBJ whole genome shotgun (WGS) entry which is preliminary data.</text>
</comment>
<dbReference type="MEROPS" id="M17.003"/>
<protein>
    <recommendedName>
        <fullName evidence="9">Probable cytosol aminopeptidase</fullName>
        <ecNumber evidence="9">3.4.11.1</ecNumber>
    </recommendedName>
    <alternativeName>
        <fullName evidence="9">Leucine aminopeptidase</fullName>
        <shortName evidence="9">LAP</shortName>
        <ecNumber evidence="9">3.4.11.10</ecNumber>
    </alternativeName>
    <alternativeName>
        <fullName evidence="9">Leucyl aminopeptidase</fullName>
    </alternativeName>
</protein>
<feature type="binding site" evidence="9">
    <location>
        <position position="352"/>
    </location>
    <ligand>
        <name>Mn(2+)</name>
        <dbReference type="ChEBI" id="CHEBI:29035"/>
        <label>1</label>
    </ligand>
</feature>
<dbReference type="RefSeq" id="WP_005004258.1">
    <property type="nucleotide sequence ID" value="NZ_CH672427.1"/>
</dbReference>
<dbReference type="EC" id="3.4.11.1" evidence="9"/>
<sequence>MEFVVKSGNPEKQRSACVVVGVFEPRRLSSAAAQLDKVSNNFISGLARRGDLEGKLGQSLLLTNVPNVLSDRVLIIGCGREREFNDRAYRQALATMASQLQDGGAVEAVTYLTDLNVKGRDAAWRVRDAIISVTDALYRFDQLKSKQETQRRPLRKLTLSVPNRRELGAGERAAQIGSAIAGGMTLAKDLSNLPGNICTPSYLAEQARELADRSQKLHVEILGPKEMKDLGMGALLSVARGSQQEPRLISLHYRGAEAETRPYVLVGKGITFDSGGISLKPGQAMDEMKFDMCGAASVFGTLQAIAELALPINVVGVVAASENLPDGNASKPGDIVTTLSGQTVEILNTDAEGRLVLCDALTYAERFEPESIVDLATLTGACIIALGHHAHGLLGNHPALVHELLAAGNSTGDRAWELPLWDEYQELLKSNFADMANIGGRGAGTITAACFLSRFTKKQRWAHLDIAGTAWKSGEQKGATGRPVPLLVQYLLDRTRMQA</sequence>
<comment type="subcellular location">
    <subcellularLocation>
        <location evidence="9">Cytoplasm</location>
    </subcellularLocation>
</comment>
<dbReference type="PANTHER" id="PTHR11963:SF23">
    <property type="entry name" value="CYTOSOL AMINOPEPTIDASE"/>
    <property type="match status" value="1"/>
</dbReference>
<dbReference type="OrthoDB" id="9809354at2"/>
<evidence type="ECO:0000256" key="5">
    <source>
        <dbReference type="ARBA" id="ARBA00022670"/>
    </source>
</evidence>
<dbReference type="AlphaFoldDB" id="A4BLM9"/>
<keyword evidence="8 9" id="KW-0464">Manganese</keyword>
<dbReference type="SUPFAM" id="SSF52949">
    <property type="entry name" value="Macro domain-like"/>
    <property type="match status" value="1"/>
</dbReference>
<evidence type="ECO:0000256" key="9">
    <source>
        <dbReference type="HAMAP-Rule" id="MF_00181"/>
    </source>
</evidence>
<feature type="binding site" evidence="9">
    <location>
        <position position="352"/>
    </location>
    <ligand>
        <name>Mn(2+)</name>
        <dbReference type="ChEBI" id="CHEBI:29035"/>
        <label>2</label>
    </ligand>
</feature>
<dbReference type="STRING" id="314278.NB231_15393"/>
<keyword evidence="12" id="KW-1185">Reference proteome</keyword>
<dbReference type="NCBIfam" id="NF002074">
    <property type="entry name" value="PRK00913.1-4"/>
    <property type="match status" value="1"/>
</dbReference>
<organism evidence="11 12">
    <name type="scientific">Nitrococcus mobilis Nb-231</name>
    <dbReference type="NCBI Taxonomy" id="314278"/>
    <lineage>
        <taxon>Bacteria</taxon>
        <taxon>Pseudomonadati</taxon>
        <taxon>Pseudomonadota</taxon>
        <taxon>Gammaproteobacteria</taxon>
        <taxon>Chromatiales</taxon>
        <taxon>Ectothiorhodospiraceae</taxon>
        <taxon>Nitrococcus</taxon>
    </lineage>
</organism>
<dbReference type="InterPro" id="IPR043472">
    <property type="entry name" value="Macro_dom-like"/>
</dbReference>
<comment type="cofactor">
    <cofactor evidence="9">
        <name>Mn(2+)</name>
        <dbReference type="ChEBI" id="CHEBI:29035"/>
    </cofactor>
    <text evidence="9">Binds 2 manganese ions per subunit.</text>
</comment>
<evidence type="ECO:0000256" key="3">
    <source>
        <dbReference type="ARBA" id="ARBA00009528"/>
    </source>
</evidence>
<evidence type="ECO:0000313" key="11">
    <source>
        <dbReference type="EMBL" id="EAR23217.1"/>
    </source>
</evidence>
<dbReference type="PROSITE" id="PS00631">
    <property type="entry name" value="CYTOSOL_AP"/>
    <property type="match status" value="1"/>
</dbReference>
<comment type="catalytic activity">
    <reaction evidence="2 9">
        <text>Release of an N-terminal amino acid, preferentially leucine, but not glutamic or aspartic acids.</text>
        <dbReference type="EC" id="3.4.11.10"/>
    </reaction>
</comment>
<comment type="function">
    <text evidence="9">Presumably involved in the processing and regular turnover of intracellular proteins. Catalyzes the removal of unsubstituted N-terminal amino acids from various peptides.</text>
</comment>
<dbReference type="GO" id="GO:0005737">
    <property type="term" value="C:cytoplasm"/>
    <property type="evidence" value="ECO:0007669"/>
    <property type="project" value="UniProtKB-SubCell"/>
</dbReference>
<dbReference type="GO" id="GO:0006508">
    <property type="term" value="P:proteolysis"/>
    <property type="evidence" value="ECO:0007669"/>
    <property type="project" value="UniProtKB-KW"/>
</dbReference>
<dbReference type="FunFam" id="3.40.630.10:FF:000004">
    <property type="entry name" value="Probable cytosol aminopeptidase"/>
    <property type="match status" value="1"/>
</dbReference>
<comment type="catalytic activity">
    <reaction evidence="1 9">
        <text>Release of an N-terminal amino acid, Xaa-|-Yaa-, in which Xaa is preferably Leu, but may be other amino acids including Pro although not Arg or Lys, and Yaa may be Pro. Amino acid amides and methyl esters are also readily hydrolyzed, but rates on arylamides are exceedingly low.</text>
        <dbReference type="EC" id="3.4.11.1"/>
    </reaction>
</comment>
<evidence type="ECO:0000256" key="6">
    <source>
        <dbReference type="ARBA" id="ARBA00022723"/>
    </source>
</evidence>
<dbReference type="GO" id="GO:0070006">
    <property type="term" value="F:metalloaminopeptidase activity"/>
    <property type="evidence" value="ECO:0007669"/>
    <property type="project" value="InterPro"/>
</dbReference>
<dbReference type="InterPro" id="IPR008283">
    <property type="entry name" value="Peptidase_M17_N"/>
</dbReference>
<dbReference type="InterPro" id="IPR000819">
    <property type="entry name" value="Peptidase_M17_C"/>
</dbReference>
<dbReference type="Gene3D" id="3.40.220.10">
    <property type="entry name" value="Leucine Aminopeptidase, subunit E, domain 1"/>
    <property type="match status" value="1"/>
</dbReference>
<evidence type="ECO:0000256" key="7">
    <source>
        <dbReference type="ARBA" id="ARBA00022801"/>
    </source>
</evidence>
<accession>A4BLM9</accession>
<evidence type="ECO:0000256" key="4">
    <source>
        <dbReference type="ARBA" id="ARBA00022438"/>
    </source>
</evidence>
<dbReference type="NCBIfam" id="NF002077">
    <property type="entry name" value="PRK00913.2-4"/>
    <property type="match status" value="1"/>
</dbReference>
<dbReference type="PRINTS" id="PR00481">
    <property type="entry name" value="LAMNOPPTDASE"/>
</dbReference>
<dbReference type="HAMAP" id="MF_00181">
    <property type="entry name" value="Cytosol_peptidase_M17"/>
    <property type="match status" value="1"/>
</dbReference>
<dbReference type="Proteomes" id="UP000003374">
    <property type="component" value="Unassembled WGS sequence"/>
</dbReference>
<proteinExistence type="inferred from homology"/>
<dbReference type="PANTHER" id="PTHR11963">
    <property type="entry name" value="LEUCINE AMINOPEPTIDASE-RELATED"/>
    <property type="match status" value="1"/>
</dbReference>
<dbReference type="InterPro" id="IPR023042">
    <property type="entry name" value="Peptidase_M17_leu_NH2_pept"/>
</dbReference>
<dbReference type="SUPFAM" id="SSF53187">
    <property type="entry name" value="Zn-dependent exopeptidases"/>
    <property type="match status" value="1"/>
</dbReference>
<keyword evidence="6 9" id="KW-0479">Metal-binding</keyword>
<dbReference type="Pfam" id="PF02789">
    <property type="entry name" value="Peptidase_M17_N"/>
    <property type="match status" value="1"/>
</dbReference>
<evidence type="ECO:0000259" key="10">
    <source>
        <dbReference type="PROSITE" id="PS00631"/>
    </source>
</evidence>
<dbReference type="EMBL" id="AAOF01000001">
    <property type="protein sequence ID" value="EAR23217.1"/>
    <property type="molecule type" value="Genomic_DNA"/>
</dbReference>
<evidence type="ECO:0000256" key="1">
    <source>
        <dbReference type="ARBA" id="ARBA00000135"/>
    </source>
</evidence>
<dbReference type="CDD" id="cd00433">
    <property type="entry name" value="Peptidase_M17"/>
    <property type="match status" value="1"/>
</dbReference>
<feature type="active site" evidence="9">
    <location>
        <position position="280"/>
    </location>
</feature>
<keyword evidence="4 9" id="KW-0031">Aminopeptidase</keyword>
<keyword evidence="7 9" id="KW-0378">Hydrolase</keyword>
<feature type="binding site" evidence="9">
    <location>
        <position position="273"/>
    </location>
    <ligand>
        <name>Mn(2+)</name>
        <dbReference type="ChEBI" id="CHEBI:29035"/>
        <label>2</label>
    </ligand>
</feature>
<comment type="similarity">
    <text evidence="3 9">Belongs to the peptidase M17 family.</text>
</comment>
<dbReference type="NCBIfam" id="NF002073">
    <property type="entry name" value="PRK00913.1-2"/>
    <property type="match status" value="1"/>
</dbReference>
<keyword evidence="5 9" id="KW-0645">Protease</keyword>
<name>A4BLM9_9GAMM</name>
<evidence type="ECO:0000256" key="2">
    <source>
        <dbReference type="ARBA" id="ARBA00000967"/>
    </source>
</evidence>
<dbReference type="GO" id="GO:0030145">
    <property type="term" value="F:manganese ion binding"/>
    <property type="evidence" value="ECO:0007669"/>
    <property type="project" value="UniProtKB-UniRule"/>
</dbReference>
<dbReference type="Pfam" id="PF00883">
    <property type="entry name" value="Peptidase_M17"/>
    <property type="match status" value="1"/>
</dbReference>
<dbReference type="HOGENOM" id="CLU_013734_2_2_6"/>
<evidence type="ECO:0000313" key="12">
    <source>
        <dbReference type="Proteomes" id="UP000003374"/>
    </source>
</evidence>
<feature type="binding site" evidence="9">
    <location>
        <position position="291"/>
    </location>
    <ligand>
        <name>Mn(2+)</name>
        <dbReference type="ChEBI" id="CHEBI:29035"/>
        <label>2</label>
    </ligand>
</feature>
<dbReference type="eggNOG" id="COG0260">
    <property type="taxonomic scope" value="Bacteria"/>
</dbReference>
<gene>
    <name evidence="9" type="primary">pepA</name>
    <name evidence="11" type="ORF">NB231_15393</name>
</gene>
<keyword evidence="9" id="KW-0963">Cytoplasm</keyword>
<feature type="binding site" evidence="9">
    <location>
        <position position="350"/>
    </location>
    <ligand>
        <name>Mn(2+)</name>
        <dbReference type="ChEBI" id="CHEBI:29035"/>
        <label>1</label>
    </ligand>
</feature>
<dbReference type="Gene3D" id="3.40.630.10">
    <property type="entry name" value="Zn peptidases"/>
    <property type="match status" value="1"/>
</dbReference>
<feature type="domain" description="Cytosol aminopeptidase" evidence="10">
    <location>
        <begin position="348"/>
        <end position="355"/>
    </location>
</feature>